<dbReference type="CDD" id="cd02238">
    <property type="entry name" value="cupin_KdgF"/>
    <property type="match status" value="1"/>
</dbReference>
<dbReference type="KEGG" id="pus:CKA81_12015"/>
<dbReference type="EMBL" id="CP022987">
    <property type="protein sequence ID" value="QAA94470.1"/>
    <property type="molecule type" value="Genomic_DNA"/>
</dbReference>
<organism evidence="2 3">
    <name type="scientific">Pollutimonas thiosulfatoxidans</name>
    <dbReference type="NCBI Taxonomy" id="2028345"/>
    <lineage>
        <taxon>Bacteria</taxon>
        <taxon>Pseudomonadati</taxon>
        <taxon>Pseudomonadota</taxon>
        <taxon>Betaproteobacteria</taxon>
        <taxon>Burkholderiales</taxon>
        <taxon>Alcaligenaceae</taxon>
        <taxon>Pollutimonas</taxon>
    </lineage>
</organism>
<name>A0A410GDV6_9BURK</name>
<evidence type="ECO:0000259" key="1">
    <source>
        <dbReference type="Pfam" id="PF07883"/>
    </source>
</evidence>
<dbReference type="InterPro" id="IPR014710">
    <property type="entry name" value="RmlC-like_jellyroll"/>
</dbReference>
<gene>
    <name evidence="2" type="ORF">CKA81_12015</name>
</gene>
<feature type="domain" description="Cupin type-2" evidence="1">
    <location>
        <begin position="35"/>
        <end position="102"/>
    </location>
</feature>
<dbReference type="Pfam" id="PF07883">
    <property type="entry name" value="Cupin_2"/>
    <property type="match status" value="1"/>
</dbReference>
<dbReference type="InterPro" id="IPR011051">
    <property type="entry name" value="RmlC_Cupin_sf"/>
</dbReference>
<reference evidence="2 3" key="1">
    <citation type="submission" date="2017-08" db="EMBL/GenBank/DDBJ databases">
        <authorList>
            <person name="Park S.-J."/>
            <person name="Kim H."/>
        </authorList>
    </citation>
    <scope>NUCLEOTIDE SEQUENCE [LARGE SCALE GENOMIC DNA]</scope>
    <source>
        <strain evidence="3">ye3</strain>
    </source>
</reference>
<protein>
    <submittedName>
        <fullName evidence="2">Cupin</fullName>
    </submittedName>
</protein>
<dbReference type="RefSeq" id="WP_128355467.1">
    <property type="nucleotide sequence ID" value="NZ_CP022987.1"/>
</dbReference>
<dbReference type="InterPro" id="IPR013096">
    <property type="entry name" value="Cupin_2"/>
</dbReference>
<dbReference type="InterPro" id="IPR052535">
    <property type="entry name" value="Bacilysin_H2HPP_isomerase"/>
</dbReference>
<keyword evidence="3" id="KW-1185">Reference proteome</keyword>
<proteinExistence type="predicted"/>
<dbReference type="SUPFAM" id="SSF51182">
    <property type="entry name" value="RmlC-like cupins"/>
    <property type="match status" value="1"/>
</dbReference>
<dbReference type="PANTHER" id="PTHR40112">
    <property type="entry name" value="H2HPP ISOMERASE"/>
    <property type="match status" value="1"/>
</dbReference>
<sequence>MDIKQIDWEAIEWRTARRGIERKAFSGNGATMALHRLWPGHEVLPHSHPHEQIAYIMQGTVDFRVGDEVLRLGPGGIVVVPPNVVHCATVVGDEPVLNLDVFTPARPEYDA</sequence>
<evidence type="ECO:0000313" key="3">
    <source>
        <dbReference type="Proteomes" id="UP000283474"/>
    </source>
</evidence>
<accession>A0A410GDV6</accession>
<dbReference type="OrthoDB" id="2648023at2"/>
<dbReference type="Gene3D" id="2.60.120.10">
    <property type="entry name" value="Jelly Rolls"/>
    <property type="match status" value="1"/>
</dbReference>
<dbReference type="Proteomes" id="UP000283474">
    <property type="component" value="Chromosome"/>
</dbReference>
<dbReference type="AlphaFoldDB" id="A0A410GDV6"/>
<dbReference type="PANTHER" id="PTHR40112:SF1">
    <property type="entry name" value="H2HPP ISOMERASE"/>
    <property type="match status" value="1"/>
</dbReference>
<evidence type="ECO:0000313" key="2">
    <source>
        <dbReference type="EMBL" id="QAA94470.1"/>
    </source>
</evidence>